<evidence type="ECO:0000313" key="1">
    <source>
        <dbReference type="EMBL" id="UYQ91645.1"/>
    </source>
</evidence>
<reference evidence="1" key="1">
    <citation type="submission" date="2022-10" db="EMBL/GenBank/DDBJ databases">
        <title>Chitinophaga sp. nov., isolated from soil.</title>
        <authorList>
            <person name="Jeon C.O."/>
        </authorList>
    </citation>
    <scope>NUCLEOTIDE SEQUENCE</scope>
    <source>
        <strain evidence="1">R8</strain>
    </source>
</reference>
<accession>A0ABY6IWH9</accession>
<keyword evidence="2" id="KW-1185">Reference proteome</keyword>
<dbReference type="InterPro" id="IPR025631">
    <property type="entry name" value="Porin_10"/>
</dbReference>
<gene>
    <name evidence="1" type="ORF">MKQ68_16270</name>
</gene>
<evidence type="ECO:0000313" key="2">
    <source>
        <dbReference type="Proteomes" id="UP001162741"/>
    </source>
</evidence>
<dbReference type="Pfam" id="PF14121">
    <property type="entry name" value="Porin_10"/>
    <property type="match status" value="1"/>
</dbReference>
<name>A0ABY6IWH9_9BACT</name>
<organism evidence="1 2">
    <name type="scientific">Chitinophaga horti</name>
    <dbReference type="NCBI Taxonomy" id="2920382"/>
    <lineage>
        <taxon>Bacteria</taxon>
        <taxon>Pseudomonadati</taxon>
        <taxon>Bacteroidota</taxon>
        <taxon>Chitinophagia</taxon>
        <taxon>Chitinophagales</taxon>
        <taxon>Chitinophagaceae</taxon>
        <taxon>Chitinophaga</taxon>
    </lineage>
</organism>
<proteinExistence type="predicted"/>
<protein>
    <submittedName>
        <fullName evidence="1">Porin</fullName>
    </submittedName>
</protein>
<dbReference type="Proteomes" id="UP001162741">
    <property type="component" value="Chromosome"/>
</dbReference>
<dbReference type="EMBL" id="CP107006">
    <property type="protein sequence ID" value="UYQ91645.1"/>
    <property type="molecule type" value="Genomic_DNA"/>
</dbReference>
<sequence>MIFCSHTLLAQFNSGRFSGMGSGGGTMQRDTSRHEHEPDTLTIRYRYLGEPTDFMLDSSLNDWYRSFLRVPNSYVTLGNSGSAARNLIFTPRMTAGFDAGFHAYDIYRFTHDDARFFYTNRPYTELGYLIGNMQEQLINAQHTQNRTERFNFNFEFRKVSAPGFFKNQNTDHNGVRLTARFNSKNKRYHAFASFYNNKLTGGENGGIPSDTFLTNPDFKRRRTIPVNLGGQGGSFSFFNNSISTKNTYKEASIRFLHHYDWGKGDTVHVNDTTDYYKYDPFFRVQHTLTYTSSRYEFIDQQVDSNFYKNNYGFDIADTDTLFASHFWRTISNDLSLIQFPVRGNLGHFISAGARFDHTIGEFLDTSRNISFQNFSIHGEYRNKTKNQKWDLSAKGELYLFGENAGDYVVSGTLSRYINPMLGNVSLSFRNVNREPSYVYRYFGTNRVAWESTVDYGKENITQFQFAARNERLQYDLTANYFVFNKFNYFSNFAEAQQFNSLFNLLQVVFSKRFSANHLHWYADLAFQQLHGNSPIQLPTVWTRHRFTYEDVLYKNLNLVTGLEASYNTDYNADNYSPLLGQFFYQNTERISNYPDVHAFVHFRIKSFNAFVRGENLNTFLWKNNMSAPLYPRNNFAFRLGIRWWFVN</sequence>
<dbReference type="RefSeq" id="WP_264280034.1">
    <property type="nucleotide sequence ID" value="NZ_CP107006.1"/>
</dbReference>